<evidence type="ECO:0000313" key="2">
    <source>
        <dbReference type="Proteomes" id="UP001225134"/>
    </source>
</evidence>
<gene>
    <name evidence="1" type="ORF">QQA45_02595</name>
</gene>
<sequence>MLENFSKIYSSIEKVQISIYIVYVLDKVLEYTQCEEDLYDDIKKIYKFLNEVDNKFFLDQEYQDKFLYRFLKRLCLDLGIYDDSIIKNISVAREKVKIFEKYLSAYFDIEIDYNKIIKRSIYEKN</sequence>
<dbReference type="RefSeq" id="WP_285152746.1">
    <property type="nucleotide sequence ID" value="NZ_JASSPP010000003.1"/>
</dbReference>
<name>A0ABT7HKA6_9FUSO</name>
<dbReference type="Proteomes" id="UP001225134">
    <property type="component" value="Unassembled WGS sequence"/>
</dbReference>
<reference evidence="1 2" key="1">
    <citation type="submission" date="2023-06" db="EMBL/GenBank/DDBJ databases">
        <title>Antibody response to the Sneathia vaginalis cytopathogenic toxin A during pregnancy.</title>
        <authorList>
            <person name="Mccoy Z.T."/>
            <person name="Serrano M.G."/>
            <person name="Spaine K."/>
            <person name="Edwards D.J."/>
            <person name="Buck G.A."/>
            <person name="Jefferson K."/>
        </authorList>
    </citation>
    <scope>NUCLEOTIDE SEQUENCE [LARGE SCALE GENOMIC DNA]</scope>
    <source>
        <strain evidence="1 2">CCUG 42621</strain>
    </source>
</reference>
<organism evidence="1 2">
    <name type="scientific">Sneathia sanguinegens</name>
    <dbReference type="NCBI Taxonomy" id="40543"/>
    <lineage>
        <taxon>Bacteria</taxon>
        <taxon>Fusobacteriati</taxon>
        <taxon>Fusobacteriota</taxon>
        <taxon>Fusobacteriia</taxon>
        <taxon>Fusobacteriales</taxon>
        <taxon>Leptotrichiaceae</taxon>
        <taxon>Sneathia</taxon>
    </lineage>
</organism>
<dbReference type="EMBL" id="JASSPP010000003">
    <property type="protein sequence ID" value="MDK9580405.1"/>
    <property type="molecule type" value="Genomic_DNA"/>
</dbReference>
<accession>A0ABT7HKA6</accession>
<evidence type="ECO:0000313" key="1">
    <source>
        <dbReference type="EMBL" id="MDK9580405.1"/>
    </source>
</evidence>
<keyword evidence="2" id="KW-1185">Reference proteome</keyword>
<comment type="caution">
    <text evidence="1">The sequence shown here is derived from an EMBL/GenBank/DDBJ whole genome shotgun (WGS) entry which is preliminary data.</text>
</comment>
<proteinExistence type="predicted"/>
<protein>
    <submittedName>
        <fullName evidence="1">Uncharacterized protein</fullName>
    </submittedName>
</protein>